<dbReference type="EMBL" id="VLNR01000046">
    <property type="protein sequence ID" value="TSE06379.1"/>
    <property type="molecule type" value="Genomic_DNA"/>
</dbReference>
<dbReference type="PANTHER" id="PTHR43280:SF34">
    <property type="entry name" value="ARAC-FAMILY TRANSCRIPTIONAL REGULATOR"/>
    <property type="match status" value="1"/>
</dbReference>
<dbReference type="OrthoDB" id="5295174at2"/>
<evidence type="ECO:0000313" key="8">
    <source>
        <dbReference type="EMBL" id="TSE06379.1"/>
    </source>
</evidence>
<dbReference type="PROSITE" id="PS01124">
    <property type="entry name" value="HTH_ARAC_FAMILY_2"/>
    <property type="match status" value="1"/>
</dbReference>
<keyword evidence="4" id="KW-0802">TPR repeat</keyword>
<keyword evidence="1" id="KW-0805">Transcription regulation</keyword>
<feature type="repeat" description="TPR" evidence="4">
    <location>
        <begin position="76"/>
        <end position="109"/>
    </location>
</feature>
<dbReference type="SUPFAM" id="SSF48452">
    <property type="entry name" value="TPR-like"/>
    <property type="match status" value="1"/>
</dbReference>
<sequence length="535" mass="62231">MTFSTLQNLAFRLSVTLFFLVLFSGRISAQDKDSIAIQYILKGKSFYKADDYEKSITYYNKALALVEKTKNDVLIGDIHTKKGHAYLLSGKNKEALDAYDKGLSMAKKTKDLDQEFVINSGLIQVLRRMNRLDKAHTIASGMIKSLDQTSFKNTHNHVNILTTVSDIYLAREQYDSVLFFSKKGIEVSKNLDYKEGLVDFYIKKGMIFYYKKEYDKSFKYLFDAQDILLEHDITNQSFPKVNINYFLASSYYEKGLYDKAIEILHKTTDAAEEKDVMKPPVIQSYLLLANCYGEKKDFEKALYWNNEYVRLIENYQKDKDETLNSIYEKDAQKLKSEIENLKKEKGENIKKITFGIVTLLVLILIFIVFKYVKKQKLNKILFNDLLEKINQLESNGAIDVKKESSKEIIIDDDKVVEVLKGLTRLEDQEYFLKSDCSLRAMAKKVKTNATYLSKIINIHKEKNFNDYINDLRIEYALMRIKNDKKFRSFSIKSIATEIGYKSDYSFAKHFKAKTGINPSYYIKNIQKQETSFETV</sequence>
<dbReference type="PANTHER" id="PTHR43280">
    <property type="entry name" value="ARAC-FAMILY TRANSCRIPTIONAL REGULATOR"/>
    <property type="match status" value="1"/>
</dbReference>
<keyword evidence="6" id="KW-0472">Membrane</keyword>
<dbReference type="InterPro" id="IPR018060">
    <property type="entry name" value="HTH_AraC"/>
</dbReference>
<feature type="transmembrane region" description="Helical" evidence="6">
    <location>
        <begin position="352"/>
        <end position="372"/>
    </location>
</feature>
<dbReference type="SMART" id="SM00028">
    <property type="entry name" value="TPR"/>
    <property type="match status" value="5"/>
</dbReference>
<dbReference type="GO" id="GO:0003700">
    <property type="term" value="F:DNA-binding transcription factor activity"/>
    <property type="evidence" value="ECO:0007669"/>
    <property type="project" value="InterPro"/>
</dbReference>
<dbReference type="SMART" id="SM00342">
    <property type="entry name" value="HTH_ARAC"/>
    <property type="match status" value="1"/>
</dbReference>
<reference evidence="8 9" key="1">
    <citation type="submission" date="2019-07" db="EMBL/GenBank/DDBJ databases">
        <title>The draft genome sequence of Aquimarina algiphila M91.</title>
        <authorList>
            <person name="Meng X."/>
        </authorList>
    </citation>
    <scope>NUCLEOTIDE SEQUENCE [LARGE SCALE GENOMIC DNA]</scope>
    <source>
        <strain evidence="8 9">M91</strain>
    </source>
</reference>
<keyword evidence="9" id="KW-1185">Reference proteome</keyword>
<dbReference type="PROSITE" id="PS50005">
    <property type="entry name" value="TPR"/>
    <property type="match status" value="2"/>
</dbReference>
<evidence type="ECO:0000313" key="9">
    <source>
        <dbReference type="Proteomes" id="UP000318833"/>
    </source>
</evidence>
<dbReference type="InterPro" id="IPR009057">
    <property type="entry name" value="Homeodomain-like_sf"/>
</dbReference>
<evidence type="ECO:0000256" key="4">
    <source>
        <dbReference type="PROSITE-ProRule" id="PRU00339"/>
    </source>
</evidence>
<feature type="repeat" description="TPR" evidence="4">
    <location>
        <begin position="36"/>
        <end position="69"/>
    </location>
</feature>
<gene>
    <name evidence="8" type="ORF">FOF46_19670</name>
</gene>
<evidence type="ECO:0000259" key="7">
    <source>
        <dbReference type="PROSITE" id="PS01124"/>
    </source>
</evidence>
<evidence type="ECO:0000256" key="5">
    <source>
        <dbReference type="SAM" id="Coils"/>
    </source>
</evidence>
<name>A0A554VG80_9FLAO</name>
<dbReference type="Pfam" id="PF12833">
    <property type="entry name" value="HTH_18"/>
    <property type="match status" value="1"/>
</dbReference>
<feature type="domain" description="HTH araC/xylS-type" evidence="7">
    <location>
        <begin position="437"/>
        <end position="524"/>
    </location>
</feature>
<evidence type="ECO:0000256" key="1">
    <source>
        <dbReference type="ARBA" id="ARBA00023015"/>
    </source>
</evidence>
<keyword evidence="6" id="KW-0812">Transmembrane</keyword>
<dbReference type="GO" id="GO:0043565">
    <property type="term" value="F:sequence-specific DNA binding"/>
    <property type="evidence" value="ECO:0007669"/>
    <property type="project" value="InterPro"/>
</dbReference>
<dbReference type="InterPro" id="IPR011990">
    <property type="entry name" value="TPR-like_helical_dom_sf"/>
</dbReference>
<dbReference type="Pfam" id="PF13424">
    <property type="entry name" value="TPR_12"/>
    <property type="match status" value="2"/>
</dbReference>
<proteinExistence type="predicted"/>
<dbReference type="InterPro" id="IPR019734">
    <property type="entry name" value="TPR_rpt"/>
</dbReference>
<protein>
    <submittedName>
        <fullName evidence="8">Tetratricopeptide repeat protein</fullName>
    </submittedName>
</protein>
<dbReference type="RefSeq" id="WP_143917620.1">
    <property type="nucleotide sequence ID" value="NZ_CANMIK010000034.1"/>
</dbReference>
<keyword evidence="5" id="KW-0175">Coiled coil</keyword>
<evidence type="ECO:0000256" key="6">
    <source>
        <dbReference type="SAM" id="Phobius"/>
    </source>
</evidence>
<evidence type="ECO:0000256" key="3">
    <source>
        <dbReference type="ARBA" id="ARBA00023163"/>
    </source>
</evidence>
<evidence type="ECO:0000256" key="2">
    <source>
        <dbReference type="ARBA" id="ARBA00023125"/>
    </source>
</evidence>
<keyword evidence="6" id="KW-1133">Transmembrane helix</keyword>
<dbReference type="AlphaFoldDB" id="A0A554VG80"/>
<dbReference type="Proteomes" id="UP000318833">
    <property type="component" value="Unassembled WGS sequence"/>
</dbReference>
<dbReference type="SUPFAM" id="SSF46689">
    <property type="entry name" value="Homeodomain-like"/>
    <property type="match status" value="1"/>
</dbReference>
<keyword evidence="3" id="KW-0804">Transcription</keyword>
<dbReference type="Gene3D" id="1.25.40.10">
    <property type="entry name" value="Tetratricopeptide repeat domain"/>
    <property type="match status" value="2"/>
</dbReference>
<feature type="coiled-coil region" evidence="5">
    <location>
        <begin position="324"/>
        <end position="351"/>
    </location>
</feature>
<keyword evidence="2" id="KW-0238">DNA-binding</keyword>
<dbReference type="Gene3D" id="1.10.10.60">
    <property type="entry name" value="Homeodomain-like"/>
    <property type="match status" value="2"/>
</dbReference>
<organism evidence="8 9">
    <name type="scientific">Aquimarina algiphila</name>
    <dbReference type="NCBI Taxonomy" id="2047982"/>
    <lineage>
        <taxon>Bacteria</taxon>
        <taxon>Pseudomonadati</taxon>
        <taxon>Bacteroidota</taxon>
        <taxon>Flavobacteriia</taxon>
        <taxon>Flavobacteriales</taxon>
        <taxon>Flavobacteriaceae</taxon>
        <taxon>Aquimarina</taxon>
    </lineage>
</organism>
<accession>A0A554VG80</accession>
<comment type="caution">
    <text evidence="8">The sequence shown here is derived from an EMBL/GenBank/DDBJ whole genome shotgun (WGS) entry which is preliminary data.</text>
</comment>